<evidence type="ECO:0000256" key="12">
    <source>
        <dbReference type="ARBA" id="ARBA00049311"/>
    </source>
</evidence>
<dbReference type="PROSITE" id="PS00059">
    <property type="entry name" value="ADH_ZINC"/>
    <property type="match status" value="1"/>
</dbReference>
<evidence type="ECO:0000256" key="9">
    <source>
        <dbReference type="ARBA" id="ARBA00047329"/>
    </source>
</evidence>
<evidence type="ECO:0000256" key="13">
    <source>
        <dbReference type="ARBA" id="ARBA00049332"/>
    </source>
</evidence>
<sequence>MASESGDGNCNAWAARDPSGVLSPYKFDRRAVQSGDVSLKITHCGVCYADVVWTQNRHNDSKYPLVPGHEIAGVVTEVGSDVKGFKVGDHIGIGTYVTSC</sequence>
<dbReference type="GO" id="GO:0008270">
    <property type="term" value="F:zinc ion binding"/>
    <property type="evidence" value="ECO:0007669"/>
    <property type="project" value="InterPro"/>
</dbReference>
<comment type="pathway">
    <text evidence="2">Aromatic compound metabolism; phenylpropanoid biosynthesis.</text>
</comment>
<dbReference type="Gene3D" id="3.90.180.10">
    <property type="entry name" value="Medium-chain alcohol dehydrogenases, catalytic domain"/>
    <property type="match status" value="1"/>
</dbReference>
<dbReference type="Pfam" id="PF08240">
    <property type="entry name" value="ADH_N"/>
    <property type="match status" value="1"/>
</dbReference>
<evidence type="ECO:0000256" key="8">
    <source>
        <dbReference type="ARBA" id="ARBA00023002"/>
    </source>
</evidence>
<evidence type="ECO:0000256" key="11">
    <source>
        <dbReference type="ARBA" id="ARBA00049226"/>
    </source>
</evidence>
<dbReference type="InterPro" id="IPR002328">
    <property type="entry name" value="ADH_Zn_CS"/>
</dbReference>
<comment type="catalytic activity">
    <reaction evidence="12">
        <text>(E)-coniferol + NADP(+) = (E)-coniferaldehyde + NADPH + H(+)</text>
        <dbReference type="Rhea" id="RHEA:22444"/>
        <dbReference type="ChEBI" id="CHEBI:15378"/>
        <dbReference type="ChEBI" id="CHEBI:16547"/>
        <dbReference type="ChEBI" id="CHEBI:17745"/>
        <dbReference type="ChEBI" id="CHEBI:57783"/>
        <dbReference type="ChEBI" id="CHEBI:58349"/>
        <dbReference type="EC" id="1.1.1.195"/>
    </reaction>
    <physiologicalReaction direction="right-to-left" evidence="12">
        <dbReference type="Rhea" id="RHEA:22446"/>
    </physiologicalReaction>
</comment>
<comment type="cofactor">
    <cofactor evidence="1">
        <name>Zn(2+)</name>
        <dbReference type="ChEBI" id="CHEBI:29105"/>
    </cofactor>
</comment>
<comment type="catalytic activity">
    <reaction evidence="13">
        <text>(E)-cinnamyl alcohol + NADP(+) = (E)-cinnamaldehyde + NADPH + H(+)</text>
        <dbReference type="Rhea" id="RHEA:10392"/>
        <dbReference type="ChEBI" id="CHEBI:15378"/>
        <dbReference type="ChEBI" id="CHEBI:16731"/>
        <dbReference type="ChEBI" id="CHEBI:33227"/>
        <dbReference type="ChEBI" id="CHEBI:57783"/>
        <dbReference type="ChEBI" id="CHEBI:58349"/>
        <dbReference type="EC" id="1.1.1.195"/>
    </reaction>
    <physiologicalReaction direction="right-to-left" evidence="13">
        <dbReference type="Rhea" id="RHEA:10394"/>
    </physiologicalReaction>
</comment>
<dbReference type="EMBL" id="CM016560">
    <property type="protein sequence ID" value="TKV92743.1"/>
    <property type="molecule type" value="Genomic_DNA"/>
</dbReference>
<feature type="region of interest" description="Disordered" evidence="14">
    <location>
        <begin position="1"/>
        <end position="20"/>
    </location>
</feature>
<evidence type="ECO:0000259" key="15">
    <source>
        <dbReference type="Pfam" id="PF08240"/>
    </source>
</evidence>
<comment type="catalytic activity">
    <reaction evidence="11">
        <text>(E)-caffeyl alcohol + NADP(+) = (E)-caffeyl aldehyde + NADPH + H(+)</text>
        <dbReference type="Rhea" id="RHEA:45728"/>
        <dbReference type="ChEBI" id="CHEBI:15378"/>
        <dbReference type="ChEBI" id="CHEBI:28323"/>
        <dbReference type="ChEBI" id="CHEBI:31334"/>
        <dbReference type="ChEBI" id="CHEBI:57783"/>
        <dbReference type="ChEBI" id="CHEBI:58349"/>
    </reaction>
    <physiologicalReaction direction="right-to-left" evidence="11">
        <dbReference type="Rhea" id="RHEA:45730"/>
    </physiologicalReaction>
</comment>
<organism evidence="16 17">
    <name type="scientific">Setaria viridis</name>
    <name type="common">Green bristlegrass</name>
    <name type="synonym">Setaria italica subsp. viridis</name>
    <dbReference type="NCBI Taxonomy" id="4556"/>
    <lineage>
        <taxon>Eukaryota</taxon>
        <taxon>Viridiplantae</taxon>
        <taxon>Streptophyta</taxon>
        <taxon>Embryophyta</taxon>
        <taxon>Tracheophyta</taxon>
        <taxon>Spermatophyta</taxon>
        <taxon>Magnoliopsida</taxon>
        <taxon>Liliopsida</taxon>
        <taxon>Poales</taxon>
        <taxon>Poaceae</taxon>
        <taxon>PACMAD clade</taxon>
        <taxon>Panicoideae</taxon>
        <taxon>Panicodae</taxon>
        <taxon>Paniceae</taxon>
        <taxon>Cenchrinae</taxon>
        <taxon>Setaria</taxon>
    </lineage>
</organism>
<evidence type="ECO:0000256" key="14">
    <source>
        <dbReference type="SAM" id="MobiDB-lite"/>
    </source>
</evidence>
<name>A0A4U6SXD9_SETVI</name>
<evidence type="ECO:0000313" key="17">
    <source>
        <dbReference type="Proteomes" id="UP000298652"/>
    </source>
</evidence>
<dbReference type="SUPFAM" id="SSF50129">
    <property type="entry name" value="GroES-like"/>
    <property type="match status" value="1"/>
</dbReference>
<protein>
    <recommendedName>
        <fullName evidence="3">cinnamyl-alcohol dehydrogenase</fullName>
        <ecNumber evidence="3">1.1.1.195</ecNumber>
    </recommendedName>
</protein>
<dbReference type="GO" id="GO:0045551">
    <property type="term" value="F:cinnamyl-alcohol dehydrogenase activity"/>
    <property type="evidence" value="ECO:0007669"/>
    <property type="project" value="UniProtKB-EC"/>
</dbReference>
<keyword evidence="8" id="KW-0560">Oxidoreductase</keyword>
<evidence type="ECO:0000256" key="3">
    <source>
        <dbReference type="ARBA" id="ARBA00013171"/>
    </source>
</evidence>
<evidence type="ECO:0000256" key="10">
    <source>
        <dbReference type="ARBA" id="ARBA00048379"/>
    </source>
</evidence>
<evidence type="ECO:0000313" key="16">
    <source>
        <dbReference type="EMBL" id="TKV92743.1"/>
    </source>
</evidence>
<dbReference type="EC" id="1.1.1.195" evidence="3"/>
<comment type="catalytic activity">
    <reaction evidence="10">
        <text>(E)-sinapyl alcohol + NADP(+) = (E)-sinapaldehyde + NADPH + H(+)</text>
        <dbReference type="Rhea" id="RHEA:45704"/>
        <dbReference type="ChEBI" id="CHEBI:15378"/>
        <dbReference type="ChEBI" id="CHEBI:27949"/>
        <dbReference type="ChEBI" id="CHEBI:57783"/>
        <dbReference type="ChEBI" id="CHEBI:58349"/>
        <dbReference type="ChEBI" id="CHEBI:64557"/>
        <dbReference type="EC" id="1.1.1.195"/>
    </reaction>
    <physiologicalReaction direction="right-to-left" evidence="10">
        <dbReference type="Rhea" id="RHEA:45706"/>
    </physiologicalReaction>
</comment>
<evidence type="ECO:0000256" key="7">
    <source>
        <dbReference type="ARBA" id="ARBA00022857"/>
    </source>
</evidence>
<reference evidence="16" key="1">
    <citation type="submission" date="2019-03" db="EMBL/GenBank/DDBJ databases">
        <title>WGS assembly of Setaria viridis.</title>
        <authorList>
            <person name="Huang P."/>
            <person name="Jenkins J."/>
            <person name="Grimwood J."/>
            <person name="Barry K."/>
            <person name="Healey A."/>
            <person name="Mamidi S."/>
            <person name="Sreedasyam A."/>
            <person name="Shu S."/>
            <person name="Feldman M."/>
            <person name="Wu J."/>
            <person name="Yu Y."/>
            <person name="Chen C."/>
            <person name="Johnson J."/>
            <person name="Rokhsar D."/>
            <person name="Baxter I."/>
            <person name="Schmutz J."/>
            <person name="Brutnell T."/>
            <person name="Kellogg E."/>
        </authorList>
    </citation>
    <scope>NUCLEOTIDE SEQUENCE [LARGE SCALE GENOMIC DNA]</scope>
</reference>
<keyword evidence="17" id="KW-1185">Reference proteome</keyword>
<evidence type="ECO:0000256" key="1">
    <source>
        <dbReference type="ARBA" id="ARBA00001947"/>
    </source>
</evidence>
<keyword evidence="7" id="KW-0521">NADP</keyword>
<dbReference type="AlphaFoldDB" id="A0A4U6SXD9"/>
<evidence type="ECO:0000256" key="5">
    <source>
        <dbReference type="ARBA" id="ARBA00022733"/>
    </source>
</evidence>
<dbReference type="InterPro" id="IPR011032">
    <property type="entry name" value="GroES-like_sf"/>
</dbReference>
<accession>A0A4U6SXD9</accession>
<dbReference type="GO" id="GO:0009809">
    <property type="term" value="P:lignin biosynthetic process"/>
    <property type="evidence" value="ECO:0007669"/>
    <property type="project" value="UniProtKB-KW"/>
</dbReference>
<gene>
    <name evidence="16" type="ORF">SEVIR_9G180300v2</name>
</gene>
<comment type="catalytic activity">
    <reaction evidence="9">
        <text>(E)-4-coumaroyl alcohol + NADP(+) = (E)-4-coumaraldehyde + NADPH + H(+)</text>
        <dbReference type="Rhea" id="RHEA:45724"/>
        <dbReference type="ChEBI" id="CHEBI:15378"/>
        <dbReference type="ChEBI" id="CHEBI:28353"/>
        <dbReference type="ChEBI" id="CHEBI:57783"/>
        <dbReference type="ChEBI" id="CHEBI:58349"/>
        <dbReference type="ChEBI" id="CHEBI:64555"/>
        <dbReference type="EC" id="1.1.1.195"/>
    </reaction>
    <physiologicalReaction direction="right-to-left" evidence="9">
        <dbReference type="Rhea" id="RHEA:45726"/>
    </physiologicalReaction>
</comment>
<evidence type="ECO:0000256" key="2">
    <source>
        <dbReference type="ARBA" id="ARBA00004928"/>
    </source>
</evidence>
<evidence type="ECO:0000256" key="6">
    <source>
        <dbReference type="ARBA" id="ARBA00022833"/>
    </source>
</evidence>
<dbReference type="InterPro" id="IPR013154">
    <property type="entry name" value="ADH-like_N"/>
</dbReference>
<dbReference type="Gramene" id="TKV92743">
    <property type="protein sequence ID" value="TKV92743"/>
    <property type="gene ID" value="SEVIR_9G180300v2"/>
</dbReference>
<keyword evidence="6" id="KW-0862">Zinc</keyword>
<dbReference type="InterPro" id="IPR047109">
    <property type="entry name" value="CAD-like"/>
</dbReference>
<dbReference type="Proteomes" id="UP000298652">
    <property type="component" value="Chromosome 9"/>
</dbReference>
<dbReference type="OMA" id="CSKEYEQ"/>
<evidence type="ECO:0000256" key="4">
    <source>
        <dbReference type="ARBA" id="ARBA00022723"/>
    </source>
</evidence>
<feature type="domain" description="Alcohol dehydrogenase-like N-terminal" evidence="15">
    <location>
        <begin position="34"/>
        <end position="96"/>
    </location>
</feature>
<proteinExistence type="predicted"/>
<dbReference type="PANTHER" id="PTHR42683">
    <property type="entry name" value="ALDEHYDE REDUCTASE"/>
    <property type="match status" value="1"/>
</dbReference>
<keyword evidence="4" id="KW-0479">Metal-binding</keyword>
<keyword evidence="5" id="KW-0438">Lignin biosynthesis</keyword>